<proteinExistence type="inferred from homology"/>
<dbReference type="Proteomes" id="UP001500994">
    <property type="component" value="Unassembled WGS sequence"/>
</dbReference>
<comment type="similarity">
    <text evidence="2 8 9">Belongs to the protease inhibitor I16 (SSI) family.</text>
</comment>
<evidence type="ECO:0000259" key="10">
    <source>
        <dbReference type="Pfam" id="PF00720"/>
    </source>
</evidence>
<comment type="caution">
    <text evidence="11">The sequence shown here is derived from an EMBL/GenBank/DDBJ whole genome shotgun (WGS) entry which is preliminary data.</text>
</comment>
<reference evidence="11 12" key="1">
    <citation type="journal article" date="2019" name="Int. J. Syst. Evol. Microbiol.">
        <title>The Global Catalogue of Microorganisms (GCM) 10K type strain sequencing project: providing services to taxonomists for standard genome sequencing and annotation.</title>
        <authorList>
            <consortium name="The Broad Institute Genomics Platform"/>
            <consortium name="The Broad Institute Genome Sequencing Center for Infectious Disease"/>
            <person name="Wu L."/>
            <person name="Ma J."/>
        </authorList>
    </citation>
    <scope>NUCLEOTIDE SEQUENCE [LARGE SCALE GENOMIC DNA]</scope>
    <source>
        <strain evidence="11 12">JCM 16374</strain>
    </source>
</reference>
<dbReference type="Pfam" id="PF00720">
    <property type="entry name" value="SSI"/>
    <property type="match status" value="1"/>
</dbReference>
<dbReference type="GO" id="GO:0030414">
    <property type="term" value="F:peptidase inhibitor activity"/>
    <property type="evidence" value="ECO:0007669"/>
    <property type="project" value="UniProtKB-KW"/>
</dbReference>
<accession>A0ABN3S5D0</accession>
<dbReference type="RefSeq" id="WP_344578363.1">
    <property type="nucleotide sequence ID" value="NZ_BAAARK010000013.1"/>
</dbReference>
<sequence precursor="true">MRYITGAIALGTALVLGSLATTAQAVAAPAQPARTGGLYAPTELVLTIGQGDSRASATALRAATLSCMPTASGSHPYAKAACGQLRAASGDFTKVTGLASERICNKIWDPIVVTADGVWQGRRVTFTHTFANTCEMTYGKGSVFEF</sequence>
<comment type="subunit">
    <text evidence="3 8">Homodimer.</text>
</comment>
<evidence type="ECO:0000313" key="12">
    <source>
        <dbReference type="Proteomes" id="UP001500994"/>
    </source>
</evidence>
<evidence type="ECO:0000256" key="3">
    <source>
        <dbReference type="ARBA" id="ARBA00011738"/>
    </source>
</evidence>
<keyword evidence="12" id="KW-1185">Reference proteome</keyword>
<protein>
    <recommendedName>
        <fullName evidence="8">Probable subtilase-type protease inhibitor</fullName>
    </recommendedName>
</protein>
<feature type="chain" id="PRO_5044899092" description="Probable subtilase-type protease inhibitor" evidence="8">
    <location>
        <begin position="28"/>
        <end position="146"/>
    </location>
</feature>
<keyword evidence="8" id="KW-0732">Signal</keyword>
<evidence type="ECO:0000256" key="2">
    <source>
        <dbReference type="ARBA" id="ARBA00010472"/>
    </source>
</evidence>
<name>A0ABN3S5D0_9ACTN</name>
<comment type="function">
    <text evidence="8">Strong inhibitor of bacterial serine proteases such as subtilisin.</text>
</comment>
<keyword evidence="6 8" id="KW-0722">Serine protease inhibitor</keyword>
<feature type="signal peptide" evidence="8">
    <location>
        <begin position="1"/>
        <end position="27"/>
    </location>
</feature>
<feature type="disulfide bond" evidence="8">
    <location>
        <begin position="67"/>
        <end position="82"/>
    </location>
</feature>
<dbReference type="Gene3D" id="3.30.350.10">
    <property type="entry name" value="Subtilisin inhibitor-like"/>
    <property type="match status" value="1"/>
</dbReference>
<evidence type="ECO:0000256" key="7">
    <source>
        <dbReference type="ARBA" id="ARBA00023157"/>
    </source>
</evidence>
<comment type="subcellular location">
    <subcellularLocation>
        <location evidence="1 8">Secreted</location>
    </subcellularLocation>
</comment>
<keyword evidence="4 8" id="KW-0964">Secreted</keyword>
<keyword evidence="7 8" id="KW-1015">Disulfide bond</keyword>
<dbReference type="EMBL" id="BAAARK010000013">
    <property type="protein sequence ID" value="GAA2668487.1"/>
    <property type="molecule type" value="Genomic_DNA"/>
</dbReference>
<evidence type="ECO:0000256" key="8">
    <source>
        <dbReference type="HAMAP-Rule" id="MF_00778"/>
    </source>
</evidence>
<feature type="domain" description="Subtilisin inhibitor" evidence="10">
    <location>
        <begin position="40"/>
        <end position="132"/>
    </location>
</feature>
<evidence type="ECO:0000256" key="1">
    <source>
        <dbReference type="ARBA" id="ARBA00004613"/>
    </source>
</evidence>
<keyword evidence="5 8" id="KW-0646">Protease inhibitor</keyword>
<feature type="disulfide bond" evidence="8">
    <location>
        <begin position="104"/>
        <end position="134"/>
    </location>
</feature>
<evidence type="ECO:0000256" key="4">
    <source>
        <dbReference type="ARBA" id="ARBA00022525"/>
    </source>
</evidence>
<evidence type="ECO:0000313" key="11">
    <source>
        <dbReference type="EMBL" id="GAA2668487.1"/>
    </source>
</evidence>
<feature type="site" description="Reactive bond" evidence="8">
    <location>
        <begin position="106"/>
        <end position="107"/>
    </location>
</feature>
<evidence type="ECO:0000256" key="9">
    <source>
        <dbReference type="RuleBase" id="RU003471"/>
    </source>
</evidence>
<dbReference type="PRINTS" id="PR00294">
    <property type="entry name" value="SSBTLNINHBTR"/>
</dbReference>
<dbReference type="HAMAP" id="MF_00778">
    <property type="entry name" value="SSI"/>
    <property type="match status" value="1"/>
</dbReference>
<dbReference type="InterPro" id="IPR023549">
    <property type="entry name" value="Subtilisin_inhibitor"/>
</dbReference>
<dbReference type="InterPro" id="IPR000691">
    <property type="entry name" value="Prot_inh_I16_SSI"/>
</dbReference>
<gene>
    <name evidence="8" type="primary">sti</name>
    <name evidence="11" type="ORF">GCM10009864_42880</name>
</gene>
<dbReference type="SUPFAM" id="SSF55399">
    <property type="entry name" value="Subtilisin inhibitor"/>
    <property type="match status" value="1"/>
</dbReference>
<evidence type="ECO:0000256" key="5">
    <source>
        <dbReference type="ARBA" id="ARBA00022690"/>
    </source>
</evidence>
<evidence type="ECO:0000256" key="6">
    <source>
        <dbReference type="ARBA" id="ARBA00022900"/>
    </source>
</evidence>
<organism evidence="11 12">
    <name type="scientific">Streptomyces lunalinharesii</name>
    <dbReference type="NCBI Taxonomy" id="333384"/>
    <lineage>
        <taxon>Bacteria</taxon>
        <taxon>Bacillati</taxon>
        <taxon>Actinomycetota</taxon>
        <taxon>Actinomycetes</taxon>
        <taxon>Kitasatosporales</taxon>
        <taxon>Streptomycetaceae</taxon>
        <taxon>Streptomyces</taxon>
    </lineage>
</organism>
<dbReference type="InterPro" id="IPR036819">
    <property type="entry name" value="Subtilisin_inhibitor-like_sf"/>
</dbReference>